<sequence length="1290" mass="136422">MAINTSGQPKYIKDLTDWDASSPAGINEPFSWTGNAGDSYTINYTVDHTKQFPLLLNPSITSSIGLTNTEIQPILDRISAVADIKFEHSTSNYKMVFADANLSSGIAAGIISPEVSGSTINKVNVYTSHNGNDFDPDEHEYYTLIHEVLHSLGLSHPDSFPNNPSYNTFTTLMSGRDQLAINANGIINDTYVQSSTPMVYDIAALQFLYGINTDHNDGDTVYTINAGVENISASSISISDSKDGNSVLSGDILTIWDGGGSDTYKIASNVTVDSRIDLRFGERPSPTSSEEEYINDPYREIGTYNSAVGDRIIVNALPNGVGTIENAIGAGGADEIYGNDADNKLEGLVGEDTIDGGQGDDHMEGGADEDTYHLNGDFGNDIIIDDGGVLLIDGEVLVESVDKGYASIIKDGVERKFTWERVNHFGEGEEANDLILKDDQVDAGTLTRDQVIIKDYFTNKANWNFHIDGQADATIKVTNEYLSSFWSLEPNHPFGAFYGVFFNVEMHNGETVLSADSNLFIKGADGLDTVTLTYATGTNKIYGGGDGDFFESGASSIDTFVYYSVEDSQADLSLVNTDIISGFTAGQDKIDVTSLGFSGIATAGVGGEKDLEYAYNSQSDQTTLGHAASGFEILFAGNIAFTSFDFIGLGNTSLTLTGDNKVNEFSDGAFDDNITTYGGNDITKLSSGNDTVDAGEGSEDKVIYASTSANYQFSNLASQDITVTDNVGSDGIDELSNVEIIEFADQTLIWDGSSWIDPSAPTTIAGQFFSGTESLDNIVGTAGNDTIFGNGFFDFLDGADGDDWINGGSGNDIIFYSSGNDTVDGGVGFDSFNYTPADGIGISLLVDLEQGIAENRDIANGDQTTLINIDRSALGGTGDHYIIGNHNGNSLSAEAGNDTIEAGDGNDTLFGGSGNDFLDGGKDADIIVAGEGNDTLDGGDGDDVLFGVSGDNVFVLNGSFGEDTINDDGGIVLVDDETLVLSSSLTDVLEANGRLFASEQVAGTDHLKLTEIDALGVVITPSNSITINDYFLNEDNWNFQVTDNEIDGTVDADILIGDAGDDVFYGHGGDDSIIGGDGDDRSFGGEGDDTIIGNDGVDTLRGDEGSDVILGGGGDDRLLGQGGTDFIDGGEGDDWLWGNDDLGELQVDANDTLMGGNGNDTIIGDYGDDRIIGGTGKDLMRGEEGADTFVYTSAADSGLNSNNEHDVIQQFSQADGDQIDFSSMAEGTFTFLSNGNANLDFTGVGNEIAYRNLGNSSKLFVDVDGDSVTDMEINFVQSGGIDFTSSDFVL</sequence>
<reference evidence="8 9" key="1">
    <citation type="submission" date="2019-08" db="EMBL/GenBank/DDBJ databases">
        <title>Seonamhaeicola sediminis sp. nov., isolated from marine sediment.</title>
        <authorList>
            <person name="Cao W.R."/>
        </authorList>
    </citation>
    <scope>NUCLEOTIDE SEQUENCE [LARGE SCALE GENOMIC DNA]</scope>
    <source>
        <strain evidence="8 9">B011</strain>
    </source>
</reference>
<gene>
    <name evidence="8" type="ORF">FUA24_16695</name>
</gene>
<dbReference type="RefSeq" id="WP_148544182.1">
    <property type="nucleotide sequence ID" value="NZ_VSDQ01000679.1"/>
</dbReference>
<evidence type="ECO:0000256" key="2">
    <source>
        <dbReference type="ARBA" id="ARBA00004613"/>
    </source>
</evidence>
<dbReference type="Gene3D" id="2.150.10.10">
    <property type="entry name" value="Serralysin-like metalloprotease, C-terminal"/>
    <property type="match status" value="6"/>
</dbReference>
<dbReference type="Gene3D" id="3.40.390.10">
    <property type="entry name" value="Collagenase (Catalytic Domain)"/>
    <property type="match status" value="1"/>
</dbReference>
<keyword evidence="5" id="KW-0677">Repeat</keyword>
<dbReference type="InterPro" id="IPR011049">
    <property type="entry name" value="Serralysin-like_metalloprot_C"/>
</dbReference>
<keyword evidence="7" id="KW-0472">Membrane</keyword>
<evidence type="ECO:0000313" key="8">
    <source>
        <dbReference type="EMBL" id="TYA74937.1"/>
    </source>
</evidence>
<keyword evidence="4" id="KW-0800">Toxin</keyword>
<evidence type="ECO:0000256" key="1">
    <source>
        <dbReference type="ARBA" id="ARBA00004370"/>
    </source>
</evidence>
<comment type="subcellular location">
    <subcellularLocation>
        <location evidence="1">Membrane</location>
    </subcellularLocation>
    <subcellularLocation>
        <location evidence="2">Secreted</location>
    </subcellularLocation>
</comment>
<dbReference type="InterPro" id="IPR018511">
    <property type="entry name" value="Hemolysin-typ_Ca-bd_CS"/>
</dbReference>
<evidence type="ECO:0000256" key="3">
    <source>
        <dbReference type="ARBA" id="ARBA00022525"/>
    </source>
</evidence>
<dbReference type="GO" id="GO:0090729">
    <property type="term" value="F:toxin activity"/>
    <property type="evidence" value="ECO:0007669"/>
    <property type="project" value="UniProtKB-KW"/>
</dbReference>
<protein>
    <submittedName>
        <fullName evidence="8">Uncharacterized protein</fullName>
    </submittedName>
</protein>
<dbReference type="PRINTS" id="PR00313">
    <property type="entry name" value="CABNDNGRPT"/>
</dbReference>
<dbReference type="GO" id="GO:0005509">
    <property type="term" value="F:calcium ion binding"/>
    <property type="evidence" value="ECO:0007669"/>
    <property type="project" value="InterPro"/>
</dbReference>
<dbReference type="GO" id="GO:0016020">
    <property type="term" value="C:membrane"/>
    <property type="evidence" value="ECO:0007669"/>
    <property type="project" value="UniProtKB-SubCell"/>
</dbReference>
<dbReference type="PROSITE" id="PS00330">
    <property type="entry name" value="HEMOLYSIN_CALCIUM"/>
    <property type="match status" value="5"/>
</dbReference>
<dbReference type="PANTHER" id="PTHR38340:SF1">
    <property type="entry name" value="S-LAYER PROTEIN"/>
    <property type="match status" value="1"/>
</dbReference>
<organism evidence="8 9">
    <name type="scientific">Seonamhaeicola marinus</name>
    <dbReference type="NCBI Taxonomy" id="1912246"/>
    <lineage>
        <taxon>Bacteria</taxon>
        <taxon>Pseudomonadati</taxon>
        <taxon>Bacteroidota</taxon>
        <taxon>Flavobacteriia</taxon>
        <taxon>Flavobacteriales</taxon>
        <taxon>Flavobacteriaceae</taxon>
    </lineage>
</organism>
<keyword evidence="9" id="KW-1185">Reference proteome</keyword>
<dbReference type="InterPro" id="IPR003995">
    <property type="entry name" value="RTX_toxin_determinant-A"/>
</dbReference>
<dbReference type="SUPFAM" id="SSF55486">
    <property type="entry name" value="Metalloproteases ('zincins'), catalytic domain"/>
    <property type="match status" value="1"/>
</dbReference>
<dbReference type="GO" id="GO:0008237">
    <property type="term" value="F:metallopeptidase activity"/>
    <property type="evidence" value="ECO:0007669"/>
    <property type="project" value="InterPro"/>
</dbReference>
<evidence type="ECO:0000256" key="5">
    <source>
        <dbReference type="ARBA" id="ARBA00022737"/>
    </source>
</evidence>
<evidence type="ECO:0000256" key="6">
    <source>
        <dbReference type="ARBA" id="ARBA00023026"/>
    </source>
</evidence>
<keyword evidence="3" id="KW-0964">Secreted</keyword>
<dbReference type="InterPro" id="IPR024079">
    <property type="entry name" value="MetalloPept_cat_dom_sf"/>
</dbReference>
<dbReference type="PANTHER" id="PTHR38340">
    <property type="entry name" value="S-LAYER PROTEIN"/>
    <property type="match status" value="1"/>
</dbReference>
<proteinExistence type="predicted"/>
<keyword evidence="6" id="KW-0843">Virulence</keyword>
<dbReference type="InterPro" id="IPR001343">
    <property type="entry name" value="Hemolysn_Ca-bd"/>
</dbReference>
<evidence type="ECO:0000256" key="7">
    <source>
        <dbReference type="ARBA" id="ARBA00023136"/>
    </source>
</evidence>
<evidence type="ECO:0000256" key="4">
    <source>
        <dbReference type="ARBA" id="ARBA00022656"/>
    </source>
</evidence>
<dbReference type="GO" id="GO:0005576">
    <property type="term" value="C:extracellular region"/>
    <property type="evidence" value="ECO:0007669"/>
    <property type="project" value="UniProtKB-SubCell"/>
</dbReference>
<dbReference type="Pfam" id="PF00353">
    <property type="entry name" value="HemolysinCabind"/>
    <property type="match status" value="8"/>
</dbReference>
<name>A0A5D0HXQ9_9FLAO</name>
<dbReference type="OrthoDB" id="479561at2"/>
<dbReference type="PRINTS" id="PR01488">
    <property type="entry name" value="RTXTOXINA"/>
</dbReference>
<dbReference type="SUPFAM" id="SSF51120">
    <property type="entry name" value="beta-Roll"/>
    <property type="match status" value="5"/>
</dbReference>
<dbReference type="Proteomes" id="UP000323930">
    <property type="component" value="Unassembled WGS sequence"/>
</dbReference>
<dbReference type="EMBL" id="VSDQ01000679">
    <property type="protein sequence ID" value="TYA74937.1"/>
    <property type="molecule type" value="Genomic_DNA"/>
</dbReference>
<comment type="caution">
    <text evidence="8">The sequence shown here is derived from an EMBL/GenBank/DDBJ whole genome shotgun (WGS) entry which is preliminary data.</text>
</comment>
<dbReference type="InterPro" id="IPR050557">
    <property type="entry name" value="RTX_toxin/Mannuronan_C5-epim"/>
</dbReference>
<evidence type="ECO:0000313" key="9">
    <source>
        <dbReference type="Proteomes" id="UP000323930"/>
    </source>
</evidence>
<accession>A0A5D0HXQ9</accession>